<protein>
    <recommendedName>
        <fullName evidence="5">Alpha-1,2-mannosidase</fullName>
    </recommendedName>
</protein>
<dbReference type="PANTHER" id="PTHR12143:SF39">
    <property type="entry name" value="SECRETED PROTEIN"/>
    <property type="match status" value="1"/>
</dbReference>
<dbReference type="Gene3D" id="1.20.1610.10">
    <property type="entry name" value="alpha-1,2-mannosidases domains"/>
    <property type="match status" value="1"/>
</dbReference>
<dbReference type="AlphaFoldDB" id="A0A402B5V0"/>
<dbReference type="NCBIfam" id="TIGR01180">
    <property type="entry name" value="aman2_put"/>
    <property type="match status" value="1"/>
</dbReference>
<name>A0A402B5V0_9CHLR</name>
<evidence type="ECO:0000313" key="3">
    <source>
        <dbReference type="EMBL" id="GCE26728.1"/>
    </source>
</evidence>
<dbReference type="InterPro" id="IPR012939">
    <property type="entry name" value="Glyco_hydro_92"/>
</dbReference>
<accession>A0A402B5V0</accession>
<dbReference type="Proteomes" id="UP000287171">
    <property type="component" value="Unassembled WGS sequence"/>
</dbReference>
<comment type="caution">
    <text evidence="3">The sequence shown here is derived from an EMBL/GenBank/DDBJ whole genome shotgun (WGS) entry which is preliminary data.</text>
</comment>
<dbReference type="InterPro" id="IPR005887">
    <property type="entry name" value="GH92_a_mannosidase_put"/>
</dbReference>
<dbReference type="Pfam" id="PF17678">
    <property type="entry name" value="Glyco_hydro_92N"/>
    <property type="match status" value="1"/>
</dbReference>
<dbReference type="GO" id="GO:0006516">
    <property type="term" value="P:glycoprotein catabolic process"/>
    <property type="evidence" value="ECO:0007669"/>
    <property type="project" value="TreeGrafter"/>
</dbReference>
<evidence type="ECO:0000259" key="2">
    <source>
        <dbReference type="Pfam" id="PF17678"/>
    </source>
</evidence>
<evidence type="ECO:0000313" key="4">
    <source>
        <dbReference type="Proteomes" id="UP000287171"/>
    </source>
</evidence>
<gene>
    <name evidence="3" type="ORF">KDA_22120</name>
</gene>
<organism evidence="3 4">
    <name type="scientific">Dictyobacter alpinus</name>
    <dbReference type="NCBI Taxonomy" id="2014873"/>
    <lineage>
        <taxon>Bacteria</taxon>
        <taxon>Bacillati</taxon>
        <taxon>Chloroflexota</taxon>
        <taxon>Ktedonobacteria</taxon>
        <taxon>Ktedonobacterales</taxon>
        <taxon>Dictyobacteraceae</taxon>
        <taxon>Dictyobacter</taxon>
    </lineage>
</organism>
<dbReference type="Gene3D" id="3.30.2080.10">
    <property type="entry name" value="GH92 mannosidase domain"/>
    <property type="match status" value="1"/>
</dbReference>
<evidence type="ECO:0000259" key="1">
    <source>
        <dbReference type="Pfam" id="PF07971"/>
    </source>
</evidence>
<dbReference type="GO" id="GO:0030246">
    <property type="term" value="F:carbohydrate binding"/>
    <property type="evidence" value="ECO:0007669"/>
    <property type="project" value="InterPro"/>
</dbReference>
<dbReference type="GO" id="GO:0005829">
    <property type="term" value="C:cytosol"/>
    <property type="evidence" value="ECO:0007669"/>
    <property type="project" value="TreeGrafter"/>
</dbReference>
<dbReference type="EMBL" id="BIFT01000001">
    <property type="protein sequence ID" value="GCE26728.1"/>
    <property type="molecule type" value="Genomic_DNA"/>
</dbReference>
<dbReference type="FunFam" id="3.30.2080.10:FF:000001">
    <property type="entry name" value="Alpha-1,2-mannosidase subfamily"/>
    <property type="match status" value="1"/>
</dbReference>
<proteinExistence type="predicted"/>
<dbReference type="SUPFAM" id="SSF48208">
    <property type="entry name" value="Six-hairpin glycosidases"/>
    <property type="match status" value="1"/>
</dbReference>
<dbReference type="GO" id="GO:0000224">
    <property type="term" value="F:peptide-N4-(N-acetyl-beta-glucosaminyl)asparagine amidase activity"/>
    <property type="evidence" value="ECO:0007669"/>
    <property type="project" value="TreeGrafter"/>
</dbReference>
<reference evidence="4" key="1">
    <citation type="submission" date="2018-12" db="EMBL/GenBank/DDBJ databases">
        <title>Tengunoibacter tsumagoiensis gen. nov., sp. nov., Dictyobacter kobayashii sp. nov., D. alpinus sp. nov., and D. joshuensis sp. nov. and description of Dictyobacteraceae fam. nov. within the order Ktedonobacterales isolated from Tengu-no-mugimeshi.</title>
        <authorList>
            <person name="Wang C.M."/>
            <person name="Zheng Y."/>
            <person name="Sakai Y."/>
            <person name="Toyoda A."/>
            <person name="Minakuchi Y."/>
            <person name="Abe K."/>
            <person name="Yokota A."/>
            <person name="Yabe S."/>
        </authorList>
    </citation>
    <scope>NUCLEOTIDE SEQUENCE [LARGE SCALE GENOMIC DNA]</scope>
    <source>
        <strain evidence="4">Uno16</strain>
    </source>
</reference>
<dbReference type="InterPro" id="IPR014718">
    <property type="entry name" value="GH-type_carb-bd"/>
</dbReference>
<feature type="domain" description="Glycosyl hydrolase family 92" evidence="1">
    <location>
        <begin position="286"/>
        <end position="736"/>
    </location>
</feature>
<dbReference type="InterPro" id="IPR008928">
    <property type="entry name" value="6-hairpin_glycosidase_sf"/>
</dbReference>
<keyword evidence="4" id="KW-1185">Reference proteome</keyword>
<sequence>MLMLVLLVSQCIIIPAPVMLQSGPLQLNRAQVSTSGPAAYVNPFIGTKPGGAHFGVVGDNGDTIPGAAYPTGMMQWSPDTPSPVPGGYFYPDSSMKGFSLTHFSGRGCRSEQDFPFMPYIGNVTASPATNASLYQSTFSHSTESAHPGYYSVQLDKPEVRVELTVAALTGMGRFTYPASSLSTVLINAGGSALGNSAAMVALDPTNNEVSGSATSIIGCGKSSYTIYFVAQFDHTFTRWGTWNGATVQQKSTGTHGRRTGAFVTFGTNHVPVVHVRVGISYVSLANARGNLLARRPGFDFNAMQTSAAAAWNQRLNTIKVTGGTAAQKTTFYTALYHSFFHPNRFNDANGEYLGFDGKIHTVPSGHIHFENIPGWDAYRSLMPLLSIISPHDASDIAQSLVDDAVQGDGHIPRWEQANVDSHGMNGDGGSIMIADAYAYGNTHFDTQAALQAMINGQPQLRESYADYISLGYIPAAMKNDAASTTQEYTNADFAIGRFAQSLGKQDIARTALKRAQNWRLLFNSSSGYIQVRERNGSWKPDFDPARIAGFTEGNSAQYSWMEPFDLPQLFQRMGGNATVVQRLDTFFKYINIGPQSPYSFMGNEPGLGTPWEYDFAQAPSHTQAIVRRIQRQLFNSTPNGLPGNDDGGATSSWYVFSALGIYPEVPGVSGFVVGSPAFPSATIQLANGHTLTINAPEASASNFYIQSLKINNIASSQLWLPWSKVKNGATLTFSLGQHPNNWGSRLSDAPPVFLPA</sequence>
<dbReference type="PANTHER" id="PTHR12143">
    <property type="entry name" value="PEPTIDE N-GLYCANASE PNGASE -RELATED"/>
    <property type="match status" value="1"/>
</dbReference>
<dbReference type="Pfam" id="PF07971">
    <property type="entry name" value="Glyco_hydro_92"/>
    <property type="match status" value="1"/>
</dbReference>
<dbReference type="Gene3D" id="2.70.98.10">
    <property type="match status" value="1"/>
</dbReference>
<evidence type="ECO:0008006" key="5">
    <source>
        <dbReference type="Google" id="ProtNLM"/>
    </source>
</evidence>
<dbReference type="InterPro" id="IPR050883">
    <property type="entry name" value="PNGase"/>
</dbReference>
<feature type="domain" description="Glycosyl hydrolase family 92 N-terminal" evidence="2">
    <location>
        <begin position="40"/>
        <end position="280"/>
    </location>
</feature>
<dbReference type="GO" id="GO:0005975">
    <property type="term" value="P:carbohydrate metabolic process"/>
    <property type="evidence" value="ECO:0007669"/>
    <property type="project" value="InterPro"/>
</dbReference>
<dbReference type="InterPro" id="IPR041371">
    <property type="entry name" value="GH92_N"/>
</dbReference>
<dbReference type="Gene3D" id="1.20.1050.60">
    <property type="entry name" value="alpha-1,2-mannosidase"/>
    <property type="match status" value="1"/>
</dbReference>